<dbReference type="EMBL" id="JAUSRV010000001">
    <property type="protein sequence ID" value="MDP9968938.1"/>
    <property type="molecule type" value="Genomic_DNA"/>
</dbReference>
<dbReference type="Pfam" id="PF20084">
    <property type="entry name" value="TrbK"/>
    <property type="match status" value="1"/>
</dbReference>
<dbReference type="Proteomes" id="UP001224845">
    <property type="component" value="Unassembled WGS sequence"/>
</dbReference>
<dbReference type="NCBIfam" id="NF033894">
    <property type="entry name" value="Eex_IncN"/>
    <property type="match status" value="1"/>
</dbReference>
<gene>
    <name evidence="2" type="ORF">J2W39_000161</name>
</gene>
<sequence>MKNLLHIITAAVALVLAGCGKPEPSQPTIESVESLVANPERLKDLRAQCKADHARMGDAQCQAVAEATRQRFMSGGRSPYANDPVPPPAAAASPPADAGAKD</sequence>
<dbReference type="InterPro" id="IPR027587">
    <property type="entry name" value="TrbK"/>
</dbReference>
<comment type="caution">
    <text evidence="2">The sequence shown here is derived from an EMBL/GenBank/DDBJ whole genome shotgun (WGS) entry which is preliminary data.</text>
</comment>
<dbReference type="RefSeq" id="WP_307591580.1">
    <property type="nucleotide sequence ID" value="NZ_JAUSRV010000001.1"/>
</dbReference>
<proteinExistence type="predicted"/>
<dbReference type="InterPro" id="IPR047937">
    <property type="entry name" value="Eex_IncN-like"/>
</dbReference>
<organism evidence="2 3">
    <name type="scientific">Variovorax paradoxus</name>
    <dbReference type="NCBI Taxonomy" id="34073"/>
    <lineage>
        <taxon>Bacteria</taxon>
        <taxon>Pseudomonadati</taxon>
        <taxon>Pseudomonadota</taxon>
        <taxon>Betaproteobacteria</taxon>
        <taxon>Burkholderiales</taxon>
        <taxon>Comamonadaceae</taxon>
        <taxon>Variovorax</taxon>
    </lineage>
</organism>
<evidence type="ECO:0000313" key="3">
    <source>
        <dbReference type="Proteomes" id="UP001224845"/>
    </source>
</evidence>
<dbReference type="AlphaFoldDB" id="A0AAW8E840"/>
<accession>A0AAW8E840</accession>
<feature type="compositionally biased region" description="Low complexity" evidence="1">
    <location>
        <begin position="90"/>
        <end position="102"/>
    </location>
</feature>
<evidence type="ECO:0000313" key="2">
    <source>
        <dbReference type="EMBL" id="MDP9968938.1"/>
    </source>
</evidence>
<reference evidence="2" key="1">
    <citation type="submission" date="2023-07" db="EMBL/GenBank/DDBJ databases">
        <title>Sorghum-associated microbial communities from plants grown in Nebraska, USA.</title>
        <authorList>
            <person name="Schachtman D."/>
        </authorList>
    </citation>
    <scope>NUCLEOTIDE SEQUENCE</scope>
    <source>
        <strain evidence="2">DS3315</strain>
    </source>
</reference>
<name>A0AAW8E840_VARPD</name>
<protein>
    <recommendedName>
        <fullName evidence="4">EexN family lipoprotein</fullName>
    </recommendedName>
</protein>
<dbReference type="PROSITE" id="PS51257">
    <property type="entry name" value="PROKAR_LIPOPROTEIN"/>
    <property type="match status" value="1"/>
</dbReference>
<feature type="region of interest" description="Disordered" evidence="1">
    <location>
        <begin position="70"/>
        <end position="102"/>
    </location>
</feature>
<evidence type="ECO:0008006" key="4">
    <source>
        <dbReference type="Google" id="ProtNLM"/>
    </source>
</evidence>
<evidence type="ECO:0000256" key="1">
    <source>
        <dbReference type="SAM" id="MobiDB-lite"/>
    </source>
</evidence>